<dbReference type="OrthoDB" id="5818293at2759"/>
<reference evidence="2 3" key="1">
    <citation type="submission" date="2018-11" db="EMBL/GenBank/DDBJ databases">
        <authorList>
            <consortium name="Pathogen Informatics"/>
        </authorList>
    </citation>
    <scope>NUCLEOTIDE SEQUENCE [LARGE SCALE GENOMIC DNA]</scope>
</reference>
<evidence type="ECO:0000313" key="2">
    <source>
        <dbReference type="EMBL" id="VDP43613.1"/>
    </source>
</evidence>
<dbReference type="InterPro" id="IPR024571">
    <property type="entry name" value="ERAP1-like_C_dom"/>
</dbReference>
<dbReference type="Proteomes" id="UP000050761">
    <property type="component" value="Unassembled WGS sequence"/>
</dbReference>
<gene>
    <name evidence="2" type="ORF">HPBE_LOCUS24229</name>
</gene>
<reference evidence="4" key="2">
    <citation type="submission" date="2019-09" db="UniProtKB">
        <authorList>
            <consortium name="WormBaseParasite"/>
        </authorList>
    </citation>
    <scope>IDENTIFICATION</scope>
</reference>
<dbReference type="Pfam" id="PF11838">
    <property type="entry name" value="ERAP1_C"/>
    <property type="match status" value="1"/>
</dbReference>
<accession>A0A3P8HB33</accession>
<organism evidence="3 4">
    <name type="scientific">Heligmosomoides polygyrus</name>
    <name type="common">Parasitic roundworm</name>
    <dbReference type="NCBI Taxonomy" id="6339"/>
    <lineage>
        <taxon>Eukaryota</taxon>
        <taxon>Metazoa</taxon>
        <taxon>Ecdysozoa</taxon>
        <taxon>Nematoda</taxon>
        <taxon>Chromadorea</taxon>
        <taxon>Rhabditida</taxon>
        <taxon>Rhabditina</taxon>
        <taxon>Rhabditomorpha</taxon>
        <taxon>Strongyloidea</taxon>
        <taxon>Heligmosomidae</taxon>
        <taxon>Heligmosomoides</taxon>
    </lineage>
</organism>
<dbReference type="AlphaFoldDB" id="A0A183GNG0"/>
<dbReference type="EMBL" id="UZAH01036025">
    <property type="protein sequence ID" value="VDP43613.1"/>
    <property type="molecule type" value="Genomic_DNA"/>
</dbReference>
<evidence type="ECO:0000259" key="1">
    <source>
        <dbReference type="Pfam" id="PF11838"/>
    </source>
</evidence>
<accession>A0A183GNG0</accession>
<name>A0A183GNG0_HELPZ</name>
<dbReference type="Gene3D" id="1.25.50.20">
    <property type="match status" value="1"/>
</dbReference>
<evidence type="ECO:0000313" key="4">
    <source>
        <dbReference type="WBParaSite" id="HPBE_0002423001-mRNA-1"/>
    </source>
</evidence>
<evidence type="ECO:0000313" key="3">
    <source>
        <dbReference type="Proteomes" id="UP000050761"/>
    </source>
</evidence>
<keyword evidence="3" id="KW-1185">Reference proteome</keyword>
<dbReference type="WBParaSite" id="HPBE_0002423001-mRNA-1">
    <property type="protein sequence ID" value="HPBE_0002423001-mRNA-1"/>
    <property type="gene ID" value="HPBE_0002423001"/>
</dbReference>
<feature type="domain" description="ERAP1-like C-terminal" evidence="1">
    <location>
        <begin position="3"/>
        <end position="88"/>
    </location>
</feature>
<protein>
    <submittedName>
        <fullName evidence="4">ERAP1_C domain-containing protein</fullName>
    </submittedName>
</protein>
<sequence>MLLFYGASSSKVGQEFLWQYFKENMGYLMEKFGGAGSSLFQRCMKLSIERQCSEEFTHEVEDFFCKGLSAEDRQTLDRPIKQAVESVRLNNHLLQSNMGDIQEFLKNHGV</sequence>
<proteinExistence type="predicted"/>